<dbReference type="STRING" id="886293.Sinac_5523"/>
<keyword evidence="1" id="KW-0472">Membrane</keyword>
<dbReference type="RefSeq" id="WP_015248764.1">
    <property type="nucleotide sequence ID" value="NC_019892.1"/>
</dbReference>
<dbReference type="EMBL" id="CP003364">
    <property type="protein sequence ID" value="AGA29664.1"/>
    <property type="molecule type" value="Genomic_DNA"/>
</dbReference>
<dbReference type="Proteomes" id="UP000010798">
    <property type="component" value="Chromosome"/>
</dbReference>
<protein>
    <recommendedName>
        <fullName evidence="4">Zinc-finger domain-containing protein</fullName>
    </recommendedName>
</protein>
<dbReference type="AlphaFoldDB" id="L0DJU5"/>
<dbReference type="KEGG" id="saci:Sinac_5523"/>
<evidence type="ECO:0008006" key="4">
    <source>
        <dbReference type="Google" id="ProtNLM"/>
    </source>
</evidence>
<accession>L0DJU5</accession>
<dbReference type="OrthoDB" id="5197868at2"/>
<proteinExistence type="predicted"/>
<keyword evidence="3" id="KW-1185">Reference proteome</keyword>
<dbReference type="HOGENOM" id="CLU_1184420_0_0_0"/>
<sequence length="234" mass="25143">MQCLDFERLLNEQLDARDLASPDLDRTLEAHAAVCPTCQLTASRYQVLQQVIRAVARPPAPPVDFLSRFLESPALDDGPLTRRRALTTRQVMVPLAMAASLLLIAFLGWRSFTEPSPSLAQKVTPPLPSDEPPLLTDAFASAGSATWHIAVETSVPAARIGREFLDAASFQERSPGALAFTLPNPPSTEVLESVGDHVNARVRPFSGTARHAFGFLLGPPTEPTSPAVTSPKSG</sequence>
<evidence type="ECO:0000313" key="3">
    <source>
        <dbReference type="Proteomes" id="UP000010798"/>
    </source>
</evidence>
<keyword evidence="1" id="KW-0812">Transmembrane</keyword>
<reference evidence="2 3" key="1">
    <citation type="submission" date="2012-02" db="EMBL/GenBank/DDBJ databases">
        <title>Complete sequence of chromosome of Singulisphaera acidiphila DSM 18658.</title>
        <authorList>
            <consortium name="US DOE Joint Genome Institute (JGI-PGF)"/>
            <person name="Lucas S."/>
            <person name="Copeland A."/>
            <person name="Lapidus A."/>
            <person name="Glavina del Rio T."/>
            <person name="Dalin E."/>
            <person name="Tice H."/>
            <person name="Bruce D."/>
            <person name="Goodwin L."/>
            <person name="Pitluck S."/>
            <person name="Peters L."/>
            <person name="Ovchinnikova G."/>
            <person name="Chertkov O."/>
            <person name="Kyrpides N."/>
            <person name="Mavromatis K."/>
            <person name="Ivanova N."/>
            <person name="Brettin T."/>
            <person name="Detter J.C."/>
            <person name="Han C."/>
            <person name="Larimer F."/>
            <person name="Land M."/>
            <person name="Hauser L."/>
            <person name="Markowitz V."/>
            <person name="Cheng J.-F."/>
            <person name="Hugenholtz P."/>
            <person name="Woyke T."/>
            <person name="Wu D."/>
            <person name="Tindall B."/>
            <person name="Pomrenke H."/>
            <person name="Brambilla E."/>
            <person name="Klenk H.-P."/>
            <person name="Eisen J.A."/>
        </authorList>
    </citation>
    <scope>NUCLEOTIDE SEQUENCE [LARGE SCALE GENOMIC DNA]</scope>
    <source>
        <strain evidence="3">ATCC BAA-1392 / DSM 18658 / VKM B-2454 / MOB10</strain>
    </source>
</reference>
<evidence type="ECO:0000256" key="1">
    <source>
        <dbReference type="SAM" id="Phobius"/>
    </source>
</evidence>
<evidence type="ECO:0000313" key="2">
    <source>
        <dbReference type="EMBL" id="AGA29664.1"/>
    </source>
</evidence>
<gene>
    <name evidence="2" type="ordered locus">Sinac_5523</name>
</gene>
<name>L0DJU5_SINAD</name>
<organism evidence="2 3">
    <name type="scientific">Singulisphaera acidiphila (strain ATCC BAA-1392 / DSM 18658 / VKM B-2454 / MOB10)</name>
    <dbReference type="NCBI Taxonomy" id="886293"/>
    <lineage>
        <taxon>Bacteria</taxon>
        <taxon>Pseudomonadati</taxon>
        <taxon>Planctomycetota</taxon>
        <taxon>Planctomycetia</taxon>
        <taxon>Isosphaerales</taxon>
        <taxon>Isosphaeraceae</taxon>
        <taxon>Singulisphaera</taxon>
    </lineage>
</organism>
<feature type="transmembrane region" description="Helical" evidence="1">
    <location>
        <begin position="91"/>
        <end position="109"/>
    </location>
</feature>
<keyword evidence="1" id="KW-1133">Transmembrane helix</keyword>